<name>A0ABN1VIK8_9PSEU</name>
<reference evidence="2 3" key="1">
    <citation type="journal article" date="2019" name="Int. J. Syst. Evol. Microbiol.">
        <title>The Global Catalogue of Microorganisms (GCM) 10K type strain sequencing project: providing services to taxonomists for standard genome sequencing and annotation.</title>
        <authorList>
            <consortium name="The Broad Institute Genomics Platform"/>
            <consortium name="The Broad Institute Genome Sequencing Center for Infectious Disease"/>
            <person name="Wu L."/>
            <person name="Ma J."/>
        </authorList>
    </citation>
    <scope>NUCLEOTIDE SEQUENCE [LARGE SCALE GENOMIC DNA]</scope>
    <source>
        <strain evidence="2 3">JCM 13022</strain>
    </source>
</reference>
<keyword evidence="3" id="KW-1185">Reference proteome</keyword>
<dbReference type="Proteomes" id="UP001500467">
    <property type="component" value="Unassembled WGS sequence"/>
</dbReference>
<evidence type="ECO:0000256" key="1">
    <source>
        <dbReference type="SAM" id="MobiDB-lite"/>
    </source>
</evidence>
<protein>
    <submittedName>
        <fullName evidence="2">Uncharacterized protein</fullName>
    </submittedName>
</protein>
<proteinExistence type="predicted"/>
<sequence length="124" mass="13819">MVEQAHIHGRERGHDRDSAPLQGRERVRDVEAGQQCQACARADRRVQHCGLAERMEQRQRTEDDVGGSQLRQFLGDDLDVLHEIAMGELGTLGAARRSGRVENRGRVARIARCDPADRGRVAGQ</sequence>
<feature type="region of interest" description="Disordered" evidence="1">
    <location>
        <begin position="1"/>
        <end position="28"/>
    </location>
</feature>
<gene>
    <name evidence="2" type="ORF">GCM10009675_34190</name>
</gene>
<organism evidence="2 3">
    <name type="scientific">Prauserella alba</name>
    <dbReference type="NCBI Taxonomy" id="176898"/>
    <lineage>
        <taxon>Bacteria</taxon>
        <taxon>Bacillati</taxon>
        <taxon>Actinomycetota</taxon>
        <taxon>Actinomycetes</taxon>
        <taxon>Pseudonocardiales</taxon>
        <taxon>Pseudonocardiaceae</taxon>
        <taxon>Prauserella</taxon>
    </lineage>
</organism>
<dbReference type="EMBL" id="BAAALM010000012">
    <property type="protein sequence ID" value="GAA1210701.1"/>
    <property type="molecule type" value="Genomic_DNA"/>
</dbReference>
<evidence type="ECO:0000313" key="2">
    <source>
        <dbReference type="EMBL" id="GAA1210701.1"/>
    </source>
</evidence>
<comment type="caution">
    <text evidence="2">The sequence shown here is derived from an EMBL/GenBank/DDBJ whole genome shotgun (WGS) entry which is preliminary data.</text>
</comment>
<evidence type="ECO:0000313" key="3">
    <source>
        <dbReference type="Proteomes" id="UP001500467"/>
    </source>
</evidence>
<accession>A0ABN1VIK8</accession>